<evidence type="ECO:0000313" key="1">
    <source>
        <dbReference type="EMBL" id="EJK50953.1"/>
    </source>
</evidence>
<dbReference type="OMA" id="ELACSAW"/>
<accession>K0RB60</accession>
<dbReference type="Gene3D" id="1.25.40.20">
    <property type="entry name" value="Ankyrin repeat-containing domain"/>
    <property type="match status" value="1"/>
</dbReference>
<evidence type="ECO:0000313" key="2">
    <source>
        <dbReference type="Proteomes" id="UP000266841"/>
    </source>
</evidence>
<dbReference type="eggNOG" id="ENOG502SV6D">
    <property type="taxonomic scope" value="Eukaryota"/>
</dbReference>
<sequence>MDLVSTFPDEILHKVFSFIANSPTLIGPSICHTLRPLSKICANEIDSKIGLWELCSKDLECDFYRKREHDVAGAEALPIKSIKRVRTAPDRRSSRLQPASPKDTYIKKYSLLMLRNQTAFDVLQELVISKKKSLSLARLRSLLREFRPVAINRRVRSGGTYLVEVTRARHVKESIILKCVRHLVEECGANPNVPSAEIGTGTLRIAKRSAGSDGIRCMSESTGRELYALVIAAARGMHTVVAYLLTAGARRDVRGSSRFRLLANMRKTVKGDGLTSLEFALKMKEAEEENGASREDLRGILKVIDMLKPSS</sequence>
<comment type="caution">
    <text evidence="1">The sequence shown here is derived from an EMBL/GenBank/DDBJ whole genome shotgun (WGS) entry which is preliminary data.</text>
</comment>
<organism evidence="1 2">
    <name type="scientific">Thalassiosira oceanica</name>
    <name type="common">Marine diatom</name>
    <dbReference type="NCBI Taxonomy" id="159749"/>
    <lineage>
        <taxon>Eukaryota</taxon>
        <taxon>Sar</taxon>
        <taxon>Stramenopiles</taxon>
        <taxon>Ochrophyta</taxon>
        <taxon>Bacillariophyta</taxon>
        <taxon>Coscinodiscophyceae</taxon>
        <taxon>Thalassiosirophycidae</taxon>
        <taxon>Thalassiosirales</taxon>
        <taxon>Thalassiosiraceae</taxon>
        <taxon>Thalassiosira</taxon>
    </lineage>
</organism>
<name>K0RB60_THAOC</name>
<reference evidence="1 2" key="1">
    <citation type="journal article" date="2012" name="Genome Biol.">
        <title>Genome and low-iron response of an oceanic diatom adapted to chronic iron limitation.</title>
        <authorList>
            <person name="Lommer M."/>
            <person name="Specht M."/>
            <person name="Roy A.S."/>
            <person name="Kraemer L."/>
            <person name="Andreson R."/>
            <person name="Gutowska M.A."/>
            <person name="Wolf J."/>
            <person name="Bergner S.V."/>
            <person name="Schilhabel M.B."/>
            <person name="Klostermeier U.C."/>
            <person name="Beiko R.G."/>
            <person name="Rosenstiel P."/>
            <person name="Hippler M."/>
            <person name="Laroche J."/>
        </authorList>
    </citation>
    <scope>NUCLEOTIDE SEQUENCE [LARGE SCALE GENOMIC DNA]</scope>
    <source>
        <strain evidence="1 2">CCMP1005</strain>
    </source>
</reference>
<gene>
    <name evidence="1" type="ORF">THAOC_29925</name>
</gene>
<keyword evidence="2" id="KW-1185">Reference proteome</keyword>
<dbReference type="InterPro" id="IPR036770">
    <property type="entry name" value="Ankyrin_rpt-contain_sf"/>
</dbReference>
<proteinExistence type="predicted"/>
<dbReference type="OrthoDB" id="194358at2759"/>
<protein>
    <submittedName>
        <fullName evidence="1">Uncharacterized protein</fullName>
    </submittedName>
</protein>
<dbReference type="AlphaFoldDB" id="K0RB60"/>
<dbReference type="EMBL" id="AGNL01042518">
    <property type="protein sequence ID" value="EJK50953.1"/>
    <property type="molecule type" value="Genomic_DNA"/>
</dbReference>
<dbReference type="Proteomes" id="UP000266841">
    <property type="component" value="Unassembled WGS sequence"/>
</dbReference>